<sequence length="582" mass="64652">MLKTIRHIIKWTGGRKNRLYWGFLWSFLQSIFTAMPVIGAAYGLELMLEDQRGEIVLTPVWALWFLIFMVGMILGRFLFSYLKATFQESIAYEKTAEERIRIGDILKRVSLGFFDRNNTGELAGAVTTDLSVLEMYAMKMTDVVVGGYISALAIILCLAFYSWQIALIAVAGVLGSAFFLRILSRRSRINAAVHQEAQNDLIAATLEYIRGLAVVKAYGQEGVSVEGMKRACREHRRINVKIELDYIPCNCLHQFCLKLASVAVAAAAAVFTAEGAMVVPVFLMFAVFSFMIFTHVEQINNAAHTMELIESTFEKLDKIEKAKFIDENGKDKKPDNFNITFNDVSFGYDSRTVLENVSFDIPEKTTTAIVGPSGSGKTTMCSLLARFYDVNSGAITIGNMDIRELTCDSLLSNISMVFQNVYLFHDTILNNIRFGNPDADMEEVIRAAKEAQCHAFITALPDGYNTLVGEGGSSLSGGEKQRISIARAILKDAPIIILDEATASVDPENEHFIQEAISSLTNGKTIIVIAHRLATIEHADQILVVDNGRIAQRGTHAQLILEKGIYRQFVDIREAAEGWRIA</sequence>
<dbReference type="InterPro" id="IPR036640">
    <property type="entry name" value="ABC1_TM_sf"/>
</dbReference>
<keyword evidence="6 8" id="KW-1133">Transmembrane helix</keyword>
<dbReference type="InterPro" id="IPR017871">
    <property type="entry name" value="ABC_transporter-like_CS"/>
</dbReference>
<comment type="subcellular location">
    <subcellularLocation>
        <location evidence="1">Cell membrane</location>
        <topology evidence="1">Multi-pass membrane protein</topology>
    </subcellularLocation>
</comment>
<dbReference type="SUPFAM" id="SSF90123">
    <property type="entry name" value="ABC transporter transmembrane region"/>
    <property type="match status" value="1"/>
</dbReference>
<feature type="domain" description="ABC transporter" evidence="9">
    <location>
        <begin position="339"/>
        <end position="572"/>
    </location>
</feature>
<dbReference type="InterPro" id="IPR011527">
    <property type="entry name" value="ABC1_TM_dom"/>
</dbReference>
<dbReference type="PROSITE" id="PS00211">
    <property type="entry name" value="ABC_TRANSPORTER_1"/>
    <property type="match status" value="1"/>
</dbReference>
<keyword evidence="12" id="KW-1185">Reference proteome</keyword>
<gene>
    <name evidence="11" type="ORF">CPZ25_006255</name>
</gene>
<dbReference type="Pfam" id="PF00664">
    <property type="entry name" value="ABC_membrane"/>
    <property type="match status" value="1"/>
</dbReference>
<keyword evidence="2" id="KW-0813">Transport</keyword>
<evidence type="ECO:0000256" key="5">
    <source>
        <dbReference type="ARBA" id="ARBA00022840"/>
    </source>
</evidence>
<dbReference type="GO" id="GO:0005524">
    <property type="term" value="F:ATP binding"/>
    <property type="evidence" value="ECO:0007669"/>
    <property type="project" value="UniProtKB-KW"/>
</dbReference>
<dbReference type="SUPFAM" id="SSF52540">
    <property type="entry name" value="P-loop containing nucleoside triphosphate hydrolases"/>
    <property type="match status" value="1"/>
</dbReference>
<dbReference type="EMBL" id="CP029487">
    <property type="protein sequence ID" value="QCT70944.1"/>
    <property type="molecule type" value="Genomic_DNA"/>
</dbReference>
<dbReference type="Gene3D" id="1.20.1560.10">
    <property type="entry name" value="ABC transporter type 1, transmembrane domain"/>
    <property type="match status" value="1"/>
</dbReference>
<dbReference type="GO" id="GO:0140359">
    <property type="term" value="F:ABC-type transporter activity"/>
    <property type="evidence" value="ECO:0007669"/>
    <property type="project" value="InterPro"/>
</dbReference>
<reference evidence="11 12" key="1">
    <citation type="submission" date="2018-05" db="EMBL/GenBank/DDBJ databases">
        <title>Genome comparison of Eubacterium sp.</title>
        <authorList>
            <person name="Feng Y."/>
            <person name="Sanchez-Andrea I."/>
            <person name="Stams A.J.M."/>
            <person name="De Vos W.M."/>
        </authorList>
    </citation>
    <scope>NUCLEOTIDE SEQUENCE [LARGE SCALE GENOMIC DNA]</scope>
    <source>
        <strain evidence="11 12">YI</strain>
    </source>
</reference>
<feature type="transmembrane region" description="Helical" evidence="8">
    <location>
        <begin position="143"/>
        <end position="161"/>
    </location>
</feature>
<dbReference type="Proteomes" id="UP000218387">
    <property type="component" value="Chromosome"/>
</dbReference>
<dbReference type="PROSITE" id="PS50893">
    <property type="entry name" value="ABC_TRANSPORTER_2"/>
    <property type="match status" value="1"/>
</dbReference>
<keyword evidence="5 11" id="KW-0067">ATP-binding</keyword>
<proteinExistence type="predicted"/>
<feature type="transmembrane region" description="Helical" evidence="8">
    <location>
        <begin position="167"/>
        <end position="184"/>
    </location>
</feature>
<evidence type="ECO:0000256" key="6">
    <source>
        <dbReference type="ARBA" id="ARBA00022989"/>
    </source>
</evidence>
<dbReference type="FunFam" id="3.40.50.300:FF:000287">
    <property type="entry name" value="Multidrug ABC transporter ATP-binding protein"/>
    <property type="match status" value="1"/>
</dbReference>
<evidence type="ECO:0000256" key="1">
    <source>
        <dbReference type="ARBA" id="ARBA00004651"/>
    </source>
</evidence>
<keyword evidence="7 8" id="KW-0472">Membrane</keyword>
<accession>A0A4P9C6K4</accession>
<dbReference type="RefSeq" id="WP_074617142.1">
    <property type="nucleotide sequence ID" value="NZ_CP029487.1"/>
</dbReference>
<feature type="transmembrane region" description="Helical" evidence="8">
    <location>
        <begin position="61"/>
        <end position="79"/>
    </location>
</feature>
<dbReference type="KEGG" id="emt:CPZ25_006255"/>
<evidence type="ECO:0000313" key="11">
    <source>
        <dbReference type="EMBL" id="QCT70944.1"/>
    </source>
</evidence>
<dbReference type="Pfam" id="PF00005">
    <property type="entry name" value="ABC_tran"/>
    <property type="match status" value="1"/>
</dbReference>
<protein>
    <submittedName>
        <fullName evidence="11">ABC transporter ATP-binding protein</fullName>
    </submittedName>
</protein>
<dbReference type="SMART" id="SM00382">
    <property type="entry name" value="AAA"/>
    <property type="match status" value="1"/>
</dbReference>
<evidence type="ECO:0000313" key="12">
    <source>
        <dbReference type="Proteomes" id="UP000218387"/>
    </source>
</evidence>
<dbReference type="InterPro" id="IPR027417">
    <property type="entry name" value="P-loop_NTPase"/>
</dbReference>
<dbReference type="PANTHER" id="PTHR24221:SF397">
    <property type="entry name" value="ABC TRANSPORTER, ATP-BINDING TRANSMEMBRANE PROTEIN"/>
    <property type="match status" value="1"/>
</dbReference>
<dbReference type="PROSITE" id="PS50929">
    <property type="entry name" value="ABC_TM1F"/>
    <property type="match status" value="1"/>
</dbReference>
<dbReference type="GO" id="GO:0034040">
    <property type="term" value="F:ATPase-coupled lipid transmembrane transporter activity"/>
    <property type="evidence" value="ECO:0007669"/>
    <property type="project" value="TreeGrafter"/>
</dbReference>
<evidence type="ECO:0000256" key="4">
    <source>
        <dbReference type="ARBA" id="ARBA00022741"/>
    </source>
</evidence>
<dbReference type="GO" id="GO:0016887">
    <property type="term" value="F:ATP hydrolysis activity"/>
    <property type="evidence" value="ECO:0007669"/>
    <property type="project" value="InterPro"/>
</dbReference>
<dbReference type="GO" id="GO:0005886">
    <property type="term" value="C:plasma membrane"/>
    <property type="evidence" value="ECO:0007669"/>
    <property type="project" value="UniProtKB-SubCell"/>
</dbReference>
<organism evidence="11 12">
    <name type="scientific">Eubacterium maltosivorans</name>
    <dbReference type="NCBI Taxonomy" id="2041044"/>
    <lineage>
        <taxon>Bacteria</taxon>
        <taxon>Bacillati</taxon>
        <taxon>Bacillota</taxon>
        <taxon>Clostridia</taxon>
        <taxon>Eubacteriales</taxon>
        <taxon>Eubacteriaceae</taxon>
        <taxon>Eubacterium</taxon>
    </lineage>
</organism>
<dbReference type="AlphaFoldDB" id="A0A4P9C6K4"/>
<keyword evidence="3 8" id="KW-0812">Transmembrane</keyword>
<evidence type="ECO:0000256" key="3">
    <source>
        <dbReference type="ARBA" id="ARBA00022692"/>
    </source>
</evidence>
<dbReference type="InterPro" id="IPR003593">
    <property type="entry name" value="AAA+_ATPase"/>
</dbReference>
<evidence type="ECO:0000259" key="9">
    <source>
        <dbReference type="PROSITE" id="PS50893"/>
    </source>
</evidence>
<evidence type="ECO:0000256" key="8">
    <source>
        <dbReference type="SAM" id="Phobius"/>
    </source>
</evidence>
<keyword evidence="4" id="KW-0547">Nucleotide-binding</keyword>
<dbReference type="Gene3D" id="3.40.50.300">
    <property type="entry name" value="P-loop containing nucleotide triphosphate hydrolases"/>
    <property type="match status" value="1"/>
</dbReference>
<dbReference type="PANTHER" id="PTHR24221">
    <property type="entry name" value="ATP-BINDING CASSETTE SUB-FAMILY B"/>
    <property type="match status" value="1"/>
</dbReference>
<dbReference type="InterPro" id="IPR039421">
    <property type="entry name" value="Type_1_exporter"/>
</dbReference>
<name>A0A4P9C6K4_EUBML</name>
<dbReference type="InterPro" id="IPR003439">
    <property type="entry name" value="ABC_transporter-like_ATP-bd"/>
</dbReference>
<feature type="transmembrane region" description="Helical" evidence="8">
    <location>
        <begin position="20"/>
        <end position="41"/>
    </location>
</feature>
<evidence type="ECO:0000256" key="7">
    <source>
        <dbReference type="ARBA" id="ARBA00023136"/>
    </source>
</evidence>
<evidence type="ECO:0000256" key="2">
    <source>
        <dbReference type="ARBA" id="ARBA00022448"/>
    </source>
</evidence>
<feature type="domain" description="ABC transmembrane type-1" evidence="10">
    <location>
        <begin position="21"/>
        <end position="308"/>
    </location>
</feature>
<evidence type="ECO:0000259" key="10">
    <source>
        <dbReference type="PROSITE" id="PS50929"/>
    </source>
</evidence>